<evidence type="ECO:0000313" key="3">
    <source>
        <dbReference type="Proteomes" id="UP000001070"/>
    </source>
</evidence>
<dbReference type="SMR" id="B4JWJ2"/>
<sequence length="194" mass="22204">MINNLYELNRQLALLPTLVSTPSNCETAALGTRSGIHQILVPGYSRHWFDVSCDEDTQGGGWTTVLNRQDGTVDFYLFWNDYKNGFGNLNGEFFIGLEILHFMTKAGDQELLIIMENDKAEKRFAKYDRFIIGGEKEAYKLIKLGKYSGNAGDSLQSHVGQKFTTRDYDNDKYKGNCAQNYTGAWWYNNCLDRY</sequence>
<dbReference type="SUPFAM" id="SSF56496">
    <property type="entry name" value="Fibrinogen C-terminal domain-like"/>
    <property type="match status" value="1"/>
</dbReference>
<organism evidence="3">
    <name type="scientific">Drosophila grimshawi</name>
    <name type="common">Hawaiian fruit fly</name>
    <name type="synonym">Idiomyia grimshawi</name>
    <dbReference type="NCBI Taxonomy" id="7222"/>
    <lineage>
        <taxon>Eukaryota</taxon>
        <taxon>Metazoa</taxon>
        <taxon>Ecdysozoa</taxon>
        <taxon>Arthropoda</taxon>
        <taxon>Hexapoda</taxon>
        <taxon>Insecta</taxon>
        <taxon>Pterygota</taxon>
        <taxon>Neoptera</taxon>
        <taxon>Endopterygota</taxon>
        <taxon>Diptera</taxon>
        <taxon>Brachycera</taxon>
        <taxon>Muscomorpha</taxon>
        <taxon>Ephydroidea</taxon>
        <taxon>Drosophilidae</taxon>
        <taxon>Drosophila</taxon>
        <taxon>Hawaiian Drosophila</taxon>
    </lineage>
</organism>
<dbReference type="KEGG" id="dgr:6568683"/>
<feature type="domain" description="Fibrinogen C-terminal" evidence="1">
    <location>
        <begin position="16"/>
        <end position="194"/>
    </location>
</feature>
<reference evidence="2 3" key="1">
    <citation type="journal article" date="2007" name="Nature">
        <title>Evolution of genes and genomes on the Drosophila phylogeny.</title>
        <authorList>
            <consortium name="Drosophila 12 Genomes Consortium"/>
            <person name="Clark A.G."/>
            <person name="Eisen M.B."/>
            <person name="Smith D.R."/>
            <person name="Bergman C.M."/>
            <person name="Oliver B."/>
            <person name="Markow T.A."/>
            <person name="Kaufman T.C."/>
            <person name="Kellis M."/>
            <person name="Gelbart W."/>
            <person name="Iyer V.N."/>
            <person name="Pollard D.A."/>
            <person name="Sackton T.B."/>
            <person name="Larracuente A.M."/>
            <person name="Singh N.D."/>
            <person name="Abad J.P."/>
            <person name="Abt D.N."/>
            <person name="Adryan B."/>
            <person name="Aguade M."/>
            <person name="Akashi H."/>
            <person name="Anderson W.W."/>
            <person name="Aquadro C.F."/>
            <person name="Ardell D.H."/>
            <person name="Arguello R."/>
            <person name="Artieri C.G."/>
            <person name="Barbash D.A."/>
            <person name="Barker D."/>
            <person name="Barsanti P."/>
            <person name="Batterham P."/>
            <person name="Batzoglou S."/>
            <person name="Begun D."/>
            <person name="Bhutkar A."/>
            <person name="Blanco E."/>
            <person name="Bosak S.A."/>
            <person name="Bradley R.K."/>
            <person name="Brand A.D."/>
            <person name="Brent M.R."/>
            <person name="Brooks A.N."/>
            <person name="Brown R.H."/>
            <person name="Butlin R.K."/>
            <person name="Caggese C."/>
            <person name="Calvi B.R."/>
            <person name="Bernardo de Carvalho A."/>
            <person name="Caspi A."/>
            <person name="Castrezana S."/>
            <person name="Celniker S.E."/>
            <person name="Chang J.L."/>
            <person name="Chapple C."/>
            <person name="Chatterji S."/>
            <person name="Chinwalla A."/>
            <person name="Civetta A."/>
            <person name="Clifton S.W."/>
            <person name="Comeron J.M."/>
            <person name="Costello J.C."/>
            <person name="Coyne J.A."/>
            <person name="Daub J."/>
            <person name="David R.G."/>
            <person name="Delcher A.L."/>
            <person name="Delehaunty K."/>
            <person name="Do C.B."/>
            <person name="Ebling H."/>
            <person name="Edwards K."/>
            <person name="Eickbush T."/>
            <person name="Evans J.D."/>
            <person name="Filipski A."/>
            <person name="Findeiss S."/>
            <person name="Freyhult E."/>
            <person name="Fulton L."/>
            <person name="Fulton R."/>
            <person name="Garcia A.C."/>
            <person name="Gardiner A."/>
            <person name="Garfield D.A."/>
            <person name="Garvin B.E."/>
            <person name="Gibson G."/>
            <person name="Gilbert D."/>
            <person name="Gnerre S."/>
            <person name="Godfrey J."/>
            <person name="Good R."/>
            <person name="Gotea V."/>
            <person name="Gravely B."/>
            <person name="Greenberg A.J."/>
            <person name="Griffiths-Jones S."/>
            <person name="Gross S."/>
            <person name="Guigo R."/>
            <person name="Gustafson E.A."/>
            <person name="Haerty W."/>
            <person name="Hahn M.W."/>
            <person name="Halligan D.L."/>
            <person name="Halpern A.L."/>
            <person name="Halter G.M."/>
            <person name="Han M.V."/>
            <person name="Heger A."/>
            <person name="Hillier L."/>
            <person name="Hinrichs A.S."/>
            <person name="Holmes I."/>
            <person name="Hoskins R.A."/>
            <person name="Hubisz M.J."/>
            <person name="Hultmark D."/>
            <person name="Huntley M.A."/>
            <person name="Jaffe D.B."/>
            <person name="Jagadeeshan S."/>
            <person name="Jeck W.R."/>
            <person name="Johnson J."/>
            <person name="Jones C.D."/>
            <person name="Jordan W.C."/>
            <person name="Karpen G.H."/>
            <person name="Kataoka E."/>
            <person name="Keightley P.D."/>
            <person name="Kheradpour P."/>
            <person name="Kirkness E.F."/>
            <person name="Koerich L.B."/>
            <person name="Kristiansen K."/>
            <person name="Kudrna D."/>
            <person name="Kulathinal R.J."/>
            <person name="Kumar S."/>
            <person name="Kwok R."/>
            <person name="Lander E."/>
            <person name="Langley C.H."/>
            <person name="Lapoint R."/>
            <person name="Lazzaro B.P."/>
            <person name="Lee S.J."/>
            <person name="Levesque L."/>
            <person name="Li R."/>
            <person name="Lin C.F."/>
            <person name="Lin M.F."/>
            <person name="Lindblad-Toh K."/>
            <person name="Llopart A."/>
            <person name="Long M."/>
            <person name="Low L."/>
            <person name="Lozovsky E."/>
            <person name="Lu J."/>
            <person name="Luo M."/>
            <person name="Machado C.A."/>
            <person name="Makalowski W."/>
            <person name="Marzo M."/>
            <person name="Matsuda M."/>
            <person name="Matzkin L."/>
            <person name="McAllister B."/>
            <person name="McBride C.S."/>
            <person name="McKernan B."/>
            <person name="McKernan K."/>
            <person name="Mendez-Lago M."/>
            <person name="Minx P."/>
            <person name="Mollenhauer M.U."/>
            <person name="Montooth K."/>
            <person name="Mount S.M."/>
            <person name="Mu X."/>
            <person name="Myers E."/>
            <person name="Negre B."/>
            <person name="Newfeld S."/>
            <person name="Nielsen R."/>
            <person name="Noor M.A."/>
            <person name="O'Grady P."/>
            <person name="Pachter L."/>
            <person name="Papaceit M."/>
            <person name="Parisi M.J."/>
            <person name="Parisi M."/>
            <person name="Parts L."/>
            <person name="Pedersen J.S."/>
            <person name="Pesole G."/>
            <person name="Phillippy A.M."/>
            <person name="Ponting C.P."/>
            <person name="Pop M."/>
            <person name="Porcelli D."/>
            <person name="Powell J.R."/>
            <person name="Prohaska S."/>
            <person name="Pruitt K."/>
            <person name="Puig M."/>
            <person name="Quesneville H."/>
            <person name="Ram K.R."/>
            <person name="Rand D."/>
            <person name="Rasmussen M.D."/>
            <person name="Reed L.K."/>
            <person name="Reenan R."/>
            <person name="Reily A."/>
            <person name="Remington K.A."/>
            <person name="Rieger T.T."/>
            <person name="Ritchie M.G."/>
            <person name="Robin C."/>
            <person name="Rogers Y.H."/>
            <person name="Rohde C."/>
            <person name="Rozas J."/>
            <person name="Rubenfield M.J."/>
            <person name="Ruiz A."/>
            <person name="Russo S."/>
            <person name="Salzberg S.L."/>
            <person name="Sanchez-Gracia A."/>
            <person name="Saranga D.J."/>
            <person name="Sato H."/>
            <person name="Schaeffer S.W."/>
            <person name="Schatz M.C."/>
            <person name="Schlenke T."/>
            <person name="Schwartz R."/>
            <person name="Segarra C."/>
            <person name="Singh R.S."/>
            <person name="Sirot L."/>
            <person name="Sirota M."/>
            <person name="Sisneros N.B."/>
            <person name="Smith C.D."/>
            <person name="Smith T.F."/>
            <person name="Spieth J."/>
            <person name="Stage D.E."/>
            <person name="Stark A."/>
            <person name="Stephan W."/>
            <person name="Strausberg R.L."/>
            <person name="Strempel S."/>
            <person name="Sturgill D."/>
            <person name="Sutton G."/>
            <person name="Sutton G.G."/>
            <person name="Tao W."/>
            <person name="Teichmann S."/>
            <person name="Tobari Y.N."/>
            <person name="Tomimura Y."/>
            <person name="Tsolas J.M."/>
            <person name="Valente V.L."/>
            <person name="Venter E."/>
            <person name="Venter J.C."/>
            <person name="Vicario S."/>
            <person name="Vieira F.G."/>
            <person name="Vilella A.J."/>
            <person name="Villasante A."/>
            <person name="Walenz B."/>
            <person name="Wang J."/>
            <person name="Wasserman M."/>
            <person name="Watts T."/>
            <person name="Wilson D."/>
            <person name="Wilson R.K."/>
            <person name="Wing R.A."/>
            <person name="Wolfner M.F."/>
            <person name="Wong A."/>
            <person name="Wong G.K."/>
            <person name="Wu C.I."/>
            <person name="Wu G."/>
            <person name="Yamamoto D."/>
            <person name="Yang H.P."/>
            <person name="Yang S.P."/>
            <person name="Yorke J.A."/>
            <person name="Yoshida K."/>
            <person name="Zdobnov E."/>
            <person name="Zhang P."/>
            <person name="Zhang Y."/>
            <person name="Zimin A.V."/>
            <person name="Baldwin J."/>
            <person name="Abdouelleil A."/>
            <person name="Abdulkadir J."/>
            <person name="Abebe A."/>
            <person name="Abera B."/>
            <person name="Abreu J."/>
            <person name="Acer S.C."/>
            <person name="Aftuck L."/>
            <person name="Alexander A."/>
            <person name="An P."/>
            <person name="Anderson E."/>
            <person name="Anderson S."/>
            <person name="Arachi H."/>
            <person name="Azer M."/>
            <person name="Bachantsang P."/>
            <person name="Barry A."/>
            <person name="Bayul T."/>
            <person name="Berlin A."/>
            <person name="Bessette D."/>
            <person name="Bloom T."/>
            <person name="Blye J."/>
            <person name="Boguslavskiy L."/>
            <person name="Bonnet C."/>
            <person name="Boukhgalter B."/>
            <person name="Bourzgui I."/>
            <person name="Brown A."/>
            <person name="Cahill P."/>
            <person name="Channer S."/>
            <person name="Cheshatsang Y."/>
            <person name="Chuda L."/>
            <person name="Citroen M."/>
            <person name="Collymore A."/>
            <person name="Cooke P."/>
            <person name="Costello M."/>
            <person name="D'Aco K."/>
            <person name="Daza R."/>
            <person name="De Haan G."/>
            <person name="DeGray S."/>
            <person name="DeMaso C."/>
            <person name="Dhargay N."/>
            <person name="Dooley K."/>
            <person name="Dooley E."/>
            <person name="Doricent M."/>
            <person name="Dorje P."/>
            <person name="Dorjee K."/>
            <person name="Dupes A."/>
            <person name="Elong R."/>
            <person name="Falk J."/>
            <person name="Farina A."/>
            <person name="Faro S."/>
            <person name="Ferguson D."/>
            <person name="Fisher S."/>
            <person name="Foley C.D."/>
            <person name="Franke A."/>
            <person name="Friedrich D."/>
            <person name="Gadbois L."/>
            <person name="Gearin G."/>
            <person name="Gearin C.R."/>
            <person name="Giannoukos G."/>
            <person name="Goode T."/>
            <person name="Graham J."/>
            <person name="Grandbois E."/>
            <person name="Grewal S."/>
            <person name="Gyaltsen K."/>
            <person name="Hafez N."/>
            <person name="Hagos B."/>
            <person name="Hall J."/>
            <person name="Henson C."/>
            <person name="Hollinger A."/>
            <person name="Honan T."/>
            <person name="Huard M.D."/>
            <person name="Hughes L."/>
            <person name="Hurhula B."/>
            <person name="Husby M.E."/>
            <person name="Kamat A."/>
            <person name="Kanga B."/>
            <person name="Kashin S."/>
            <person name="Khazanovich D."/>
            <person name="Kisner P."/>
            <person name="Lance K."/>
            <person name="Lara M."/>
            <person name="Lee W."/>
            <person name="Lennon N."/>
            <person name="Letendre F."/>
            <person name="LeVine R."/>
            <person name="Lipovsky A."/>
            <person name="Liu X."/>
            <person name="Liu J."/>
            <person name="Liu S."/>
            <person name="Lokyitsang T."/>
            <person name="Lokyitsang Y."/>
            <person name="Lubonja R."/>
            <person name="Lui A."/>
            <person name="MacDonald P."/>
            <person name="Magnisalis V."/>
            <person name="Maru K."/>
            <person name="Matthews C."/>
            <person name="McCusker W."/>
            <person name="McDonough S."/>
            <person name="Mehta T."/>
            <person name="Meldrim J."/>
            <person name="Meneus L."/>
            <person name="Mihai O."/>
            <person name="Mihalev A."/>
            <person name="Mihova T."/>
            <person name="Mittelman R."/>
            <person name="Mlenga V."/>
            <person name="Montmayeur A."/>
            <person name="Mulrain L."/>
            <person name="Navidi A."/>
            <person name="Naylor J."/>
            <person name="Negash T."/>
            <person name="Nguyen T."/>
            <person name="Nguyen N."/>
            <person name="Nicol R."/>
            <person name="Norbu C."/>
            <person name="Norbu N."/>
            <person name="Novod N."/>
            <person name="O'Neill B."/>
            <person name="Osman S."/>
            <person name="Markiewicz E."/>
            <person name="Oyono O.L."/>
            <person name="Patti C."/>
            <person name="Phunkhang P."/>
            <person name="Pierre F."/>
            <person name="Priest M."/>
            <person name="Raghuraman S."/>
            <person name="Rege F."/>
            <person name="Reyes R."/>
            <person name="Rise C."/>
            <person name="Rogov P."/>
            <person name="Ross K."/>
            <person name="Ryan E."/>
            <person name="Settipalli S."/>
            <person name="Shea T."/>
            <person name="Sherpa N."/>
            <person name="Shi L."/>
            <person name="Shih D."/>
            <person name="Sparrow T."/>
            <person name="Spaulding J."/>
            <person name="Stalker J."/>
            <person name="Stange-Thomann N."/>
            <person name="Stavropoulos S."/>
            <person name="Stone C."/>
            <person name="Strader C."/>
            <person name="Tesfaye S."/>
            <person name="Thomson T."/>
            <person name="Thoulutsang Y."/>
            <person name="Thoulutsang D."/>
            <person name="Topham K."/>
            <person name="Topping I."/>
            <person name="Tsamla T."/>
            <person name="Vassiliev H."/>
            <person name="Vo A."/>
            <person name="Wangchuk T."/>
            <person name="Wangdi T."/>
            <person name="Weiand M."/>
            <person name="Wilkinson J."/>
            <person name="Wilson A."/>
            <person name="Yadav S."/>
            <person name="Young G."/>
            <person name="Yu Q."/>
            <person name="Zembek L."/>
            <person name="Zhong D."/>
            <person name="Zimmer A."/>
            <person name="Zwirko Z."/>
            <person name="Jaffe D.B."/>
            <person name="Alvarez P."/>
            <person name="Brockman W."/>
            <person name="Butler J."/>
            <person name="Chin C."/>
            <person name="Gnerre S."/>
            <person name="Grabherr M."/>
            <person name="Kleber M."/>
            <person name="Mauceli E."/>
            <person name="MacCallum I."/>
        </authorList>
    </citation>
    <scope>NUCLEOTIDE SEQUENCE [LARGE SCALE GENOMIC DNA]</scope>
    <source>
        <strain evidence="3">Tucson 15287-2541.00</strain>
    </source>
</reference>
<evidence type="ECO:0000313" key="2">
    <source>
        <dbReference type="EMBL" id="EDV98330.1"/>
    </source>
</evidence>
<dbReference type="SMART" id="SM00186">
    <property type="entry name" value="FBG"/>
    <property type="match status" value="1"/>
</dbReference>
<dbReference type="PANTHER" id="PTHR19143:SF327">
    <property type="entry name" value="FI21813P1-RELATED"/>
    <property type="match status" value="1"/>
</dbReference>
<name>B4JWJ2_DROGR</name>
<dbReference type="Proteomes" id="UP000001070">
    <property type="component" value="Unassembled WGS sequence"/>
</dbReference>
<evidence type="ECO:0000259" key="1">
    <source>
        <dbReference type="PROSITE" id="PS51406"/>
    </source>
</evidence>
<dbReference type="CDD" id="cd00087">
    <property type="entry name" value="FReD"/>
    <property type="match status" value="1"/>
</dbReference>
<dbReference type="AlphaFoldDB" id="B4JWJ2"/>
<dbReference type="InterPro" id="IPR050373">
    <property type="entry name" value="Fibrinogen_C-term_domain"/>
</dbReference>
<protein>
    <submittedName>
        <fullName evidence="2">GH23053</fullName>
    </submittedName>
</protein>
<dbReference type="eggNOG" id="KOG2579">
    <property type="taxonomic scope" value="Eukaryota"/>
</dbReference>
<dbReference type="PhylomeDB" id="B4JWJ2"/>
<dbReference type="HOGENOM" id="CLU_038628_7_3_1"/>
<dbReference type="EMBL" id="CH916375">
    <property type="protein sequence ID" value="EDV98330.1"/>
    <property type="molecule type" value="Genomic_DNA"/>
</dbReference>
<dbReference type="OrthoDB" id="6145874at2759"/>
<dbReference type="InterPro" id="IPR036056">
    <property type="entry name" value="Fibrinogen-like_C"/>
</dbReference>
<dbReference type="GO" id="GO:0005615">
    <property type="term" value="C:extracellular space"/>
    <property type="evidence" value="ECO:0007669"/>
    <property type="project" value="TreeGrafter"/>
</dbReference>
<dbReference type="Gene3D" id="3.90.215.10">
    <property type="entry name" value="Gamma Fibrinogen, chain A, domain 1"/>
    <property type="match status" value="1"/>
</dbReference>
<accession>B4JWJ2</accession>
<dbReference type="Pfam" id="PF00147">
    <property type="entry name" value="Fibrinogen_C"/>
    <property type="match status" value="1"/>
</dbReference>
<dbReference type="PROSITE" id="PS51406">
    <property type="entry name" value="FIBRINOGEN_C_2"/>
    <property type="match status" value="1"/>
</dbReference>
<dbReference type="InterPro" id="IPR002181">
    <property type="entry name" value="Fibrinogen_a/b/g_C_dom"/>
</dbReference>
<dbReference type="InterPro" id="IPR014716">
    <property type="entry name" value="Fibrinogen_a/b/g_C_1"/>
</dbReference>
<dbReference type="PANTHER" id="PTHR19143">
    <property type="entry name" value="FIBRINOGEN/TENASCIN/ANGIOPOEITIN"/>
    <property type="match status" value="1"/>
</dbReference>
<gene>
    <name evidence="2" type="primary">Dgri\GH23053</name>
    <name evidence="2" type="ORF">Dgri_GH23053</name>
</gene>
<keyword evidence="3" id="KW-1185">Reference proteome</keyword>
<dbReference type="OMA" id="TKEYWIG"/>
<dbReference type="STRING" id="7222.B4JWJ2"/>
<dbReference type="InParanoid" id="B4JWJ2"/>
<proteinExistence type="predicted"/>